<keyword evidence="3" id="KW-0238">DNA-binding</keyword>
<evidence type="ECO:0000256" key="3">
    <source>
        <dbReference type="ARBA" id="ARBA00023125"/>
    </source>
</evidence>
<dbReference type="InterPro" id="IPR003340">
    <property type="entry name" value="B3_DNA-bd"/>
</dbReference>
<protein>
    <submittedName>
        <fullName evidence="7">B3 domain-containing transcription factor VRN1</fullName>
    </submittedName>
</protein>
<keyword evidence="4" id="KW-0804">Transcription</keyword>
<feature type="domain" description="TF-B3" evidence="6">
    <location>
        <begin position="95"/>
        <end position="191"/>
    </location>
</feature>
<organism evidence="7 8">
    <name type="scientific">Striga hermonthica</name>
    <name type="common">Purple witchweed</name>
    <name type="synonym">Buchnera hermonthica</name>
    <dbReference type="NCBI Taxonomy" id="68872"/>
    <lineage>
        <taxon>Eukaryota</taxon>
        <taxon>Viridiplantae</taxon>
        <taxon>Streptophyta</taxon>
        <taxon>Embryophyta</taxon>
        <taxon>Tracheophyta</taxon>
        <taxon>Spermatophyta</taxon>
        <taxon>Magnoliopsida</taxon>
        <taxon>eudicotyledons</taxon>
        <taxon>Gunneridae</taxon>
        <taxon>Pentapetalae</taxon>
        <taxon>asterids</taxon>
        <taxon>lamiids</taxon>
        <taxon>Lamiales</taxon>
        <taxon>Orobanchaceae</taxon>
        <taxon>Buchnereae</taxon>
        <taxon>Striga</taxon>
    </lineage>
</organism>
<evidence type="ECO:0000313" key="8">
    <source>
        <dbReference type="Proteomes" id="UP001153555"/>
    </source>
</evidence>
<dbReference type="PANTHER" id="PTHR31391">
    <property type="entry name" value="B3 DOMAIN-CONTAINING PROTEIN OS11G0197600-RELATED"/>
    <property type="match status" value="1"/>
</dbReference>
<dbReference type="InterPro" id="IPR044837">
    <property type="entry name" value="REM16-like"/>
</dbReference>
<evidence type="ECO:0000256" key="4">
    <source>
        <dbReference type="ARBA" id="ARBA00023163"/>
    </source>
</evidence>
<evidence type="ECO:0000313" key="7">
    <source>
        <dbReference type="EMBL" id="CAA0842512.1"/>
    </source>
</evidence>
<comment type="subcellular location">
    <subcellularLocation>
        <location evidence="1">Nucleus</location>
    </subcellularLocation>
</comment>
<dbReference type="CDD" id="cd10017">
    <property type="entry name" value="B3_DNA"/>
    <property type="match status" value="1"/>
</dbReference>
<comment type="caution">
    <text evidence="7">The sequence shown here is derived from an EMBL/GenBank/DDBJ whole genome shotgun (WGS) entry which is preliminary data.</text>
</comment>
<dbReference type="EMBL" id="CACSLK010034598">
    <property type="protein sequence ID" value="CAA0842512.1"/>
    <property type="molecule type" value="Genomic_DNA"/>
</dbReference>
<evidence type="ECO:0000259" key="6">
    <source>
        <dbReference type="PROSITE" id="PS50863"/>
    </source>
</evidence>
<dbReference type="GO" id="GO:0005634">
    <property type="term" value="C:nucleus"/>
    <property type="evidence" value="ECO:0007669"/>
    <property type="project" value="UniProtKB-SubCell"/>
</dbReference>
<keyword evidence="8" id="KW-1185">Reference proteome</keyword>
<dbReference type="SMART" id="SM01019">
    <property type="entry name" value="B3"/>
    <property type="match status" value="1"/>
</dbReference>
<dbReference type="OrthoDB" id="896269at2759"/>
<dbReference type="Gene3D" id="2.40.330.10">
    <property type="entry name" value="DNA-binding pseudobarrel domain"/>
    <property type="match status" value="1"/>
</dbReference>
<reference evidence="7" key="1">
    <citation type="submission" date="2019-12" db="EMBL/GenBank/DDBJ databases">
        <authorList>
            <person name="Scholes J."/>
        </authorList>
    </citation>
    <scope>NUCLEOTIDE SEQUENCE</scope>
</reference>
<name>A0A9N7RS79_STRHE</name>
<evidence type="ECO:0000256" key="2">
    <source>
        <dbReference type="ARBA" id="ARBA00023015"/>
    </source>
</evidence>
<keyword evidence="5" id="KW-0539">Nucleus</keyword>
<dbReference type="GO" id="GO:0003677">
    <property type="term" value="F:DNA binding"/>
    <property type="evidence" value="ECO:0007669"/>
    <property type="project" value="UniProtKB-KW"/>
</dbReference>
<keyword evidence="2" id="KW-0805">Transcription regulation</keyword>
<dbReference type="SUPFAM" id="SSF101936">
    <property type="entry name" value="DNA-binding pseudobarrel domain"/>
    <property type="match status" value="1"/>
</dbReference>
<evidence type="ECO:0000256" key="5">
    <source>
        <dbReference type="ARBA" id="ARBA00023242"/>
    </source>
</evidence>
<evidence type="ECO:0000256" key="1">
    <source>
        <dbReference type="ARBA" id="ARBA00004123"/>
    </source>
</evidence>
<accession>A0A9N7RS79</accession>
<dbReference type="AlphaFoldDB" id="A0A9N7RS79"/>
<dbReference type="InterPro" id="IPR015300">
    <property type="entry name" value="DNA-bd_pseudobarrel_sf"/>
</dbReference>
<dbReference type="PROSITE" id="PS50863">
    <property type="entry name" value="B3"/>
    <property type="match status" value="1"/>
</dbReference>
<dbReference type="Proteomes" id="UP001153555">
    <property type="component" value="Unassembled WGS sequence"/>
</dbReference>
<sequence>MPNNTLPFTPQKQIKISTWVFPVYRREDTGKTPKVTAVNMSGLSKHGAPAVAVKKEACKWTENEATPDAELHKSCEAAQAEEDEIHYLPKDAQFFDVVLVKSHIGPAYAMGLPVSAASMVPSVATHFILRHRGKDWKVHFPRDSRSRPRFGTGWKNFVIDNCLKENDACVFELIDSNPREPKFKVHILRFNLPPELKELDDARGKTKDSPIVVLD</sequence>
<proteinExistence type="predicted"/>
<dbReference type="PANTHER" id="PTHR31391:SF64">
    <property type="entry name" value="B3 DOMAIN-CONTAINING PROTEIN OS06G0112300"/>
    <property type="match status" value="1"/>
</dbReference>
<gene>
    <name evidence="7" type="ORF">SHERM_08374</name>
</gene>
<dbReference type="Pfam" id="PF02362">
    <property type="entry name" value="B3"/>
    <property type="match status" value="1"/>
</dbReference>